<accession>A0ABW2ASZ5</accession>
<reference evidence="3" key="1">
    <citation type="journal article" date="2019" name="Int. J. Syst. Evol. Microbiol.">
        <title>The Global Catalogue of Microorganisms (GCM) 10K type strain sequencing project: providing services to taxonomists for standard genome sequencing and annotation.</title>
        <authorList>
            <consortium name="The Broad Institute Genomics Platform"/>
            <consortium name="The Broad Institute Genome Sequencing Center for Infectious Disease"/>
            <person name="Wu L."/>
            <person name="Ma J."/>
        </authorList>
    </citation>
    <scope>NUCLEOTIDE SEQUENCE [LARGE SCALE GENOMIC DNA]</scope>
    <source>
        <strain evidence="3">NBRC 106593</strain>
    </source>
</reference>
<dbReference type="Gene3D" id="3.40.50.720">
    <property type="entry name" value="NAD(P)-binding Rossmann-like Domain"/>
    <property type="match status" value="1"/>
</dbReference>
<keyword evidence="3" id="KW-1185">Reference proteome</keyword>
<dbReference type="PANTHER" id="PTHR30388">
    <property type="entry name" value="ALDEHYDE OXIDOREDUCTASE MOLYBDENUM COFACTOR ASSEMBLY PROTEIN"/>
    <property type="match status" value="1"/>
</dbReference>
<protein>
    <submittedName>
        <fullName evidence="2">XdhC family protein</fullName>
    </submittedName>
</protein>
<evidence type="ECO:0000313" key="3">
    <source>
        <dbReference type="Proteomes" id="UP001596356"/>
    </source>
</evidence>
<evidence type="ECO:0000313" key="2">
    <source>
        <dbReference type="EMBL" id="MFC6714257.1"/>
    </source>
</evidence>
<dbReference type="PANTHER" id="PTHR30388:SF6">
    <property type="entry name" value="XANTHINE DEHYDROGENASE SUBUNIT A-RELATED"/>
    <property type="match status" value="1"/>
</dbReference>
<dbReference type="RefSeq" id="WP_377822612.1">
    <property type="nucleotide sequence ID" value="NZ_JBHSWJ010000002.1"/>
</dbReference>
<feature type="domain" description="XdhC Rossmann" evidence="1">
    <location>
        <begin position="21"/>
        <end position="148"/>
    </location>
</feature>
<dbReference type="InterPro" id="IPR052698">
    <property type="entry name" value="MoCofactor_Util/Proc"/>
</dbReference>
<dbReference type="Pfam" id="PF13478">
    <property type="entry name" value="XdhC_C"/>
    <property type="match status" value="1"/>
</dbReference>
<dbReference type="EMBL" id="JBHSWJ010000002">
    <property type="protein sequence ID" value="MFC6714257.1"/>
    <property type="molecule type" value="Genomic_DNA"/>
</dbReference>
<name>A0ABW2ASZ5_9MICO</name>
<proteinExistence type="predicted"/>
<dbReference type="Proteomes" id="UP001596356">
    <property type="component" value="Unassembled WGS sequence"/>
</dbReference>
<comment type="caution">
    <text evidence="2">The sequence shown here is derived from an EMBL/GenBank/DDBJ whole genome shotgun (WGS) entry which is preliminary data.</text>
</comment>
<evidence type="ECO:0000259" key="1">
    <source>
        <dbReference type="Pfam" id="PF13478"/>
    </source>
</evidence>
<organism evidence="2 3">
    <name type="scientific">Branchiibius cervicis</name>
    <dbReference type="NCBI Taxonomy" id="908252"/>
    <lineage>
        <taxon>Bacteria</taxon>
        <taxon>Bacillati</taxon>
        <taxon>Actinomycetota</taxon>
        <taxon>Actinomycetes</taxon>
        <taxon>Micrococcales</taxon>
        <taxon>Dermacoccaceae</taxon>
        <taxon>Branchiibius</taxon>
    </lineage>
</organism>
<dbReference type="InterPro" id="IPR027051">
    <property type="entry name" value="XdhC_Rossmann_dom"/>
</dbReference>
<sequence length="171" mass="17616">MSQRTSREQPWVDEPAPAGRLIVLTENPVATALVALAQIVDVPTRLIAEDEGGKGAAAVAALSPAAADAVVLCDHDAPDAPLILRSALRAGCGYVAMLASRARSESVLAQLQSEGFTEADLARVHLPAGLNIGGKTPGIIALSVLGEVVATWNERPGGPMRTQPTAPSDLQ</sequence>
<gene>
    <name evidence="2" type="ORF">ACFQBT_10710</name>
</gene>